<dbReference type="InterPro" id="IPR036034">
    <property type="entry name" value="PDZ_sf"/>
</dbReference>
<name>A0ABD3PDP8_9STRA</name>
<protein>
    <recommendedName>
        <fullName evidence="2">PDZ domain-containing protein</fullName>
    </recommendedName>
</protein>
<organism evidence="3 4">
    <name type="scientific">Cyclotella atomus</name>
    <dbReference type="NCBI Taxonomy" id="382360"/>
    <lineage>
        <taxon>Eukaryota</taxon>
        <taxon>Sar</taxon>
        <taxon>Stramenopiles</taxon>
        <taxon>Ochrophyta</taxon>
        <taxon>Bacillariophyta</taxon>
        <taxon>Coscinodiscophyceae</taxon>
        <taxon>Thalassiosirophycidae</taxon>
        <taxon>Stephanodiscales</taxon>
        <taxon>Stephanodiscaceae</taxon>
        <taxon>Cyclotella</taxon>
    </lineage>
</organism>
<dbReference type="InterPro" id="IPR001478">
    <property type="entry name" value="PDZ"/>
</dbReference>
<dbReference type="SMART" id="SM00228">
    <property type="entry name" value="PDZ"/>
    <property type="match status" value="1"/>
</dbReference>
<keyword evidence="1" id="KW-0472">Membrane</keyword>
<keyword evidence="1" id="KW-1133">Transmembrane helix</keyword>
<dbReference type="PANTHER" id="PTHR38909">
    <property type="entry name" value="G PROTEIN GAMMA DOMAIN-CONTAINING PROTEIN"/>
    <property type="match status" value="1"/>
</dbReference>
<dbReference type="EMBL" id="JALLPJ020000657">
    <property type="protein sequence ID" value="KAL3786250.1"/>
    <property type="molecule type" value="Genomic_DNA"/>
</dbReference>
<comment type="caution">
    <text evidence="3">The sequence shown here is derived from an EMBL/GenBank/DDBJ whole genome shotgun (WGS) entry which is preliminary data.</text>
</comment>
<dbReference type="SUPFAM" id="SSF50156">
    <property type="entry name" value="PDZ domain-like"/>
    <property type="match status" value="1"/>
</dbReference>
<evidence type="ECO:0000259" key="2">
    <source>
        <dbReference type="SMART" id="SM00228"/>
    </source>
</evidence>
<feature type="domain" description="PDZ" evidence="2">
    <location>
        <begin position="328"/>
        <end position="400"/>
    </location>
</feature>
<feature type="transmembrane region" description="Helical" evidence="1">
    <location>
        <begin position="153"/>
        <end position="177"/>
    </location>
</feature>
<keyword evidence="4" id="KW-1185">Reference proteome</keyword>
<accession>A0ABD3PDP8</accession>
<reference evidence="3 4" key="1">
    <citation type="submission" date="2024-10" db="EMBL/GenBank/DDBJ databases">
        <title>Updated reference genomes for cyclostephanoid diatoms.</title>
        <authorList>
            <person name="Roberts W.R."/>
            <person name="Alverson A.J."/>
        </authorList>
    </citation>
    <scope>NUCLEOTIDE SEQUENCE [LARGE SCALE GENOMIC DNA]</scope>
    <source>
        <strain evidence="3 4">AJA010-31</strain>
    </source>
</reference>
<dbReference type="AlphaFoldDB" id="A0ABD3PDP8"/>
<dbReference type="Gene3D" id="2.30.42.10">
    <property type="match status" value="1"/>
</dbReference>
<evidence type="ECO:0000256" key="1">
    <source>
        <dbReference type="SAM" id="Phobius"/>
    </source>
</evidence>
<gene>
    <name evidence="3" type="ORF">ACHAWO_001017</name>
</gene>
<evidence type="ECO:0000313" key="4">
    <source>
        <dbReference type="Proteomes" id="UP001530400"/>
    </source>
</evidence>
<dbReference type="Proteomes" id="UP001530400">
    <property type="component" value="Unassembled WGS sequence"/>
</dbReference>
<keyword evidence="1" id="KW-0812">Transmembrane</keyword>
<sequence>MVFYTSDRFKGSVLQTWISVTSDRIRAATLKEIENKGESVSECTVELEIKSQQNLDQKSSTKLRKLQELTTPLLVNYTTVIVFFSLKEDWDANKFVSSGFTTNSQQRSYMFQLKAADTTNFDTINRFQMEVDGTIVTDTPLTPEPEGDGNSTLIWAIIGAAMGTLATAFLIGTAIYVRKRNRRKNSDKNSMEGADVFPDVEVSTKDTKPQASSYFGTIESREGDQDDVSTLGDPYFGEAVNAVMDRDDTVAESMISAEQDMYVYGVGRPRLDTGASSRMDTTISGKSGAKMMFNDDTTLEDIYKTPAMNIYDQEDGNSERITVVAPSGKLGIVIDNPGGDIPIVHAIKETSALHGRIKVGDFLLSVDERDCRGMSAVAVSKLISSRCENPSRTFVILRGSTTGGE</sequence>
<evidence type="ECO:0000313" key="3">
    <source>
        <dbReference type="EMBL" id="KAL3786250.1"/>
    </source>
</evidence>
<dbReference type="PANTHER" id="PTHR38909:SF1">
    <property type="entry name" value="G PROTEIN GAMMA DOMAIN-CONTAINING PROTEIN"/>
    <property type="match status" value="1"/>
</dbReference>
<dbReference type="CDD" id="cd00136">
    <property type="entry name" value="PDZ_canonical"/>
    <property type="match status" value="1"/>
</dbReference>
<proteinExistence type="predicted"/>